<accession>A0A5B7HF21</accession>
<organism evidence="1 2">
    <name type="scientific">Portunus trituberculatus</name>
    <name type="common">Swimming crab</name>
    <name type="synonym">Neptunus trituberculatus</name>
    <dbReference type="NCBI Taxonomy" id="210409"/>
    <lineage>
        <taxon>Eukaryota</taxon>
        <taxon>Metazoa</taxon>
        <taxon>Ecdysozoa</taxon>
        <taxon>Arthropoda</taxon>
        <taxon>Crustacea</taxon>
        <taxon>Multicrustacea</taxon>
        <taxon>Malacostraca</taxon>
        <taxon>Eumalacostraca</taxon>
        <taxon>Eucarida</taxon>
        <taxon>Decapoda</taxon>
        <taxon>Pleocyemata</taxon>
        <taxon>Brachyura</taxon>
        <taxon>Eubrachyura</taxon>
        <taxon>Portunoidea</taxon>
        <taxon>Portunidae</taxon>
        <taxon>Portuninae</taxon>
        <taxon>Portunus</taxon>
    </lineage>
</organism>
<protein>
    <submittedName>
        <fullName evidence="1">Uncharacterized protein</fullName>
    </submittedName>
</protein>
<sequence>MDDNIPLNKFLGHVESERVLLLKTHASVNSVPSPQAENISQSPSCSCSQNSDRLKLDTFPSTKSEDRWSEITARLDQLQQQINKSTPSRVPSAPHKFCAFCQTETHFLKDCWRKPDRGYCFDCLMYGCHRGNPTCPGKAARTPISRANFNKKSSLPFTSSTSDRNTQLAAGTTNVSVRDPTQMNYAQ</sequence>
<evidence type="ECO:0000313" key="2">
    <source>
        <dbReference type="Proteomes" id="UP000324222"/>
    </source>
</evidence>
<dbReference type="AlphaFoldDB" id="A0A5B7HF21"/>
<evidence type="ECO:0000313" key="1">
    <source>
        <dbReference type="EMBL" id="MPC68596.1"/>
    </source>
</evidence>
<dbReference type="EMBL" id="VSRR010028085">
    <property type="protein sequence ID" value="MPC68596.1"/>
    <property type="molecule type" value="Genomic_DNA"/>
</dbReference>
<reference evidence="1 2" key="1">
    <citation type="submission" date="2019-05" db="EMBL/GenBank/DDBJ databases">
        <title>Another draft genome of Portunus trituberculatus and its Hox gene families provides insights of decapod evolution.</title>
        <authorList>
            <person name="Jeong J.-H."/>
            <person name="Song I."/>
            <person name="Kim S."/>
            <person name="Choi T."/>
            <person name="Kim D."/>
            <person name="Ryu S."/>
            <person name="Kim W."/>
        </authorList>
    </citation>
    <scope>NUCLEOTIDE SEQUENCE [LARGE SCALE GENOMIC DNA]</scope>
    <source>
        <tissue evidence="1">Muscle</tissue>
    </source>
</reference>
<proteinExistence type="predicted"/>
<gene>
    <name evidence="1" type="ORF">E2C01_062798</name>
</gene>
<comment type="caution">
    <text evidence="1">The sequence shown here is derived from an EMBL/GenBank/DDBJ whole genome shotgun (WGS) entry which is preliminary data.</text>
</comment>
<name>A0A5B7HF21_PORTR</name>
<dbReference type="Proteomes" id="UP000324222">
    <property type="component" value="Unassembled WGS sequence"/>
</dbReference>
<keyword evidence="2" id="KW-1185">Reference proteome</keyword>